<evidence type="ECO:0000313" key="2">
    <source>
        <dbReference type="EMBL" id="KAK9167058.1"/>
    </source>
</evidence>
<sequence>MKILGQSHASKRKDEVHTRPTPLAKSIAQSMHKAVRNSDWHGKTKPKTPMPTASTKSDLQGKTKHKTLLTTTSIKATPTPSRLITPSLKVTILTKATPLPTAEYETACPSKKVTGRRANKTSGKGKQLLVSKVEDGSTTTRYSSRLKTMNSRAKAFALPLTSYKNLYIIDDERNVGSNDADMHKKAFEIAAMSIATRDASFMSRFFLIKHQLHFRYFDRVDTSRGLVYVYHLYKLWMEGGVPSPTKAELQNALEDMHDVIGEYHLRQMGYK</sequence>
<name>A0AAP0LAV4_9MAGN</name>
<gene>
    <name evidence="2" type="ORF">Scep_002249</name>
</gene>
<organism evidence="2 3">
    <name type="scientific">Stephania cephalantha</name>
    <dbReference type="NCBI Taxonomy" id="152367"/>
    <lineage>
        <taxon>Eukaryota</taxon>
        <taxon>Viridiplantae</taxon>
        <taxon>Streptophyta</taxon>
        <taxon>Embryophyta</taxon>
        <taxon>Tracheophyta</taxon>
        <taxon>Spermatophyta</taxon>
        <taxon>Magnoliopsida</taxon>
        <taxon>Ranunculales</taxon>
        <taxon>Menispermaceae</taxon>
        <taxon>Menispermoideae</taxon>
        <taxon>Cissampelideae</taxon>
        <taxon>Stephania</taxon>
    </lineage>
</organism>
<keyword evidence="3" id="KW-1185">Reference proteome</keyword>
<comment type="caution">
    <text evidence="2">The sequence shown here is derived from an EMBL/GenBank/DDBJ whole genome shotgun (WGS) entry which is preliminary data.</text>
</comment>
<accession>A0AAP0LAV4</accession>
<feature type="region of interest" description="Disordered" evidence="1">
    <location>
        <begin position="1"/>
        <end position="73"/>
    </location>
</feature>
<proteinExistence type="predicted"/>
<protein>
    <submittedName>
        <fullName evidence="2">Uncharacterized protein</fullName>
    </submittedName>
</protein>
<feature type="compositionally biased region" description="Polar residues" evidence="1">
    <location>
        <begin position="51"/>
        <end position="60"/>
    </location>
</feature>
<dbReference type="AlphaFoldDB" id="A0AAP0LAV4"/>
<dbReference type="EMBL" id="JBBNAG010000001">
    <property type="protein sequence ID" value="KAK9167058.1"/>
    <property type="molecule type" value="Genomic_DNA"/>
</dbReference>
<dbReference type="Proteomes" id="UP001419268">
    <property type="component" value="Unassembled WGS sequence"/>
</dbReference>
<evidence type="ECO:0000313" key="3">
    <source>
        <dbReference type="Proteomes" id="UP001419268"/>
    </source>
</evidence>
<reference evidence="2 3" key="1">
    <citation type="submission" date="2024-01" db="EMBL/GenBank/DDBJ databases">
        <title>Genome assemblies of Stephania.</title>
        <authorList>
            <person name="Yang L."/>
        </authorList>
    </citation>
    <scope>NUCLEOTIDE SEQUENCE [LARGE SCALE GENOMIC DNA]</scope>
    <source>
        <strain evidence="2">JXDWG</strain>
        <tissue evidence="2">Leaf</tissue>
    </source>
</reference>
<evidence type="ECO:0000256" key="1">
    <source>
        <dbReference type="SAM" id="MobiDB-lite"/>
    </source>
</evidence>